<keyword evidence="5" id="KW-0812">Transmembrane</keyword>
<name>T0KM74_9BACT</name>
<sequence>MMLRLLSILLLTLSLNAKDIYTIDELIIKALENSPDLKISADDYKASLSRYDKGFASYLPKVDLSLSAAEMGMSDIPTNKDSMVDDTLLLGQLTLKQIIYDFGKTGGSVDSLKYDSDAYLNANEQKISDKKRDVKSAYYNVLQAIALIDVNRENVKLNEAQLYRAQKYFESGIKTKIDVSDAKVELIKSKLDLKKSLYDLELAYASLDEVVGFMGNSTNYEVYSKALNFENILDLLAGYALNLQDSIDFAYKNRFEIKKNLSDIKSAEAQNIVAESGFFPVLYLGANYTKQKADKFEDTMPKDQYKIALNLDYNIYEGGASTAFKEEKRIELNMANSKLNNSKLFIKKQTTQAYINLNKTRDSVTLSQSLLEVSSEKFEQAQKRYEYGLSDFIELQQARQGYIDAKSNLVVSFYEYYDAIALLDNAIGK</sequence>
<accession>T0KM74</accession>
<dbReference type="GO" id="GO:0015562">
    <property type="term" value="F:efflux transmembrane transporter activity"/>
    <property type="evidence" value="ECO:0007669"/>
    <property type="project" value="InterPro"/>
</dbReference>
<keyword evidence="8" id="KW-0732">Signal</keyword>
<dbReference type="Pfam" id="PF02321">
    <property type="entry name" value="OEP"/>
    <property type="match status" value="2"/>
</dbReference>
<gene>
    <name evidence="9" type="ORF">M947_10780</name>
</gene>
<comment type="similarity">
    <text evidence="2">Belongs to the outer membrane factor (OMF) (TC 1.B.17) family.</text>
</comment>
<evidence type="ECO:0008006" key="11">
    <source>
        <dbReference type="Google" id="ProtNLM"/>
    </source>
</evidence>
<dbReference type="InterPro" id="IPR003423">
    <property type="entry name" value="OMP_efflux"/>
</dbReference>
<evidence type="ECO:0000256" key="6">
    <source>
        <dbReference type="ARBA" id="ARBA00023136"/>
    </source>
</evidence>
<keyword evidence="3" id="KW-0813">Transport</keyword>
<feature type="signal peptide" evidence="8">
    <location>
        <begin position="1"/>
        <end position="17"/>
    </location>
</feature>
<dbReference type="PATRIC" id="fig|1172190.3.peg.2078"/>
<evidence type="ECO:0000313" key="9">
    <source>
        <dbReference type="EMBL" id="EQB34483.1"/>
    </source>
</evidence>
<proteinExistence type="inferred from homology"/>
<keyword evidence="4" id="KW-1134">Transmembrane beta strand</keyword>
<dbReference type="RefSeq" id="WP_021288391.1">
    <property type="nucleotide sequence ID" value="NZ_AUPZ01000017.1"/>
</dbReference>
<comment type="subcellular location">
    <subcellularLocation>
        <location evidence="1">Cell outer membrane</location>
    </subcellularLocation>
</comment>
<dbReference type="PANTHER" id="PTHR30026">
    <property type="entry name" value="OUTER MEMBRANE PROTEIN TOLC"/>
    <property type="match status" value="1"/>
</dbReference>
<protein>
    <recommendedName>
        <fullName evidence="11">TolC family protein</fullName>
    </recommendedName>
</protein>
<evidence type="ECO:0000256" key="4">
    <source>
        <dbReference type="ARBA" id="ARBA00022452"/>
    </source>
</evidence>
<dbReference type="PANTHER" id="PTHR30026:SF20">
    <property type="entry name" value="OUTER MEMBRANE PROTEIN TOLC"/>
    <property type="match status" value="1"/>
</dbReference>
<dbReference type="SUPFAM" id="SSF56954">
    <property type="entry name" value="Outer membrane efflux proteins (OEP)"/>
    <property type="match status" value="1"/>
</dbReference>
<dbReference type="Gene3D" id="1.20.1600.10">
    <property type="entry name" value="Outer membrane efflux proteins (OEP)"/>
    <property type="match status" value="1"/>
</dbReference>
<evidence type="ECO:0000256" key="2">
    <source>
        <dbReference type="ARBA" id="ARBA00007613"/>
    </source>
</evidence>
<evidence type="ECO:0000256" key="1">
    <source>
        <dbReference type="ARBA" id="ARBA00004442"/>
    </source>
</evidence>
<comment type="caution">
    <text evidence="9">The sequence shown here is derived from an EMBL/GenBank/DDBJ whole genome shotgun (WGS) entry which is preliminary data.</text>
</comment>
<keyword evidence="7" id="KW-0998">Cell outer membrane</keyword>
<evidence type="ECO:0000256" key="5">
    <source>
        <dbReference type="ARBA" id="ARBA00022692"/>
    </source>
</evidence>
<dbReference type="GO" id="GO:0015288">
    <property type="term" value="F:porin activity"/>
    <property type="evidence" value="ECO:0007669"/>
    <property type="project" value="TreeGrafter"/>
</dbReference>
<dbReference type="GO" id="GO:0009279">
    <property type="term" value="C:cell outer membrane"/>
    <property type="evidence" value="ECO:0007669"/>
    <property type="project" value="UniProtKB-SubCell"/>
</dbReference>
<keyword evidence="6" id="KW-0472">Membrane</keyword>
<dbReference type="GO" id="GO:1990281">
    <property type="term" value="C:efflux pump complex"/>
    <property type="evidence" value="ECO:0007669"/>
    <property type="project" value="TreeGrafter"/>
</dbReference>
<dbReference type="EMBL" id="AUPZ01000017">
    <property type="protein sequence ID" value="EQB34483.1"/>
    <property type="molecule type" value="Genomic_DNA"/>
</dbReference>
<dbReference type="AlphaFoldDB" id="T0KM74"/>
<reference evidence="9 10" key="1">
    <citation type="submission" date="2013-07" db="EMBL/GenBank/DDBJ databases">
        <title>Sulfurimonas hongkongensis AST-10 Genome Sequencing.</title>
        <authorList>
            <person name="Cai L."/>
            <person name="Zhang T."/>
        </authorList>
    </citation>
    <scope>NUCLEOTIDE SEQUENCE [LARGE SCALE GENOMIC DNA]</scope>
    <source>
        <strain evidence="9 10">AST-10</strain>
    </source>
</reference>
<keyword evidence="10" id="KW-1185">Reference proteome</keyword>
<evidence type="ECO:0000313" key="10">
    <source>
        <dbReference type="Proteomes" id="UP000015520"/>
    </source>
</evidence>
<dbReference type="InterPro" id="IPR051906">
    <property type="entry name" value="TolC-like"/>
</dbReference>
<feature type="chain" id="PRO_5004579168" description="TolC family protein" evidence="8">
    <location>
        <begin position="18"/>
        <end position="429"/>
    </location>
</feature>
<dbReference type="STRING" id="1172190.M947_10780"/>
<organism evidence="9 10">
    <name type="scientific">Sulfurimonas hongkongensis</name>
    <dbReference type="NCBI Taxonomy" id="1172190"/>
    <lineage>
        <taxon>Bacteria</taxon>
        <taxon>Pseudomonadati</taxon>
        <taxon>Campylobacterota</taxon>
        <taxon>Epsilonproteobacteria</taxon>
        <taxon>Campylobacterales</taxon>
        <taxon>Sulfurimonadaceae</taxon>
        <taxon>Sulfurimonas</taxon>
    </lineage>
</organism>
<dbReference type="Proteomes" id="UP000015520">
    <property type="component" value="Unassembled WGS sequence"/>
</dbReference>
<evidence type="ECO:0000256" key="8">
    <source>
        <dbReference type="SAM" id="SignalP"/>
    </source>
</evidence>
<dbReference type="eggNOG" id="COG1538">
    <property type="taxonomic scope" value="Bacteria"/>
</dbReference>
<evidence type="ECO:0000256" key="7">
    <source>
        <dbReference type="ARBA" id="ARBA00023237"/>
    </source>
</evidence>
<evidence type="ECO:0000256" key="3">
    <source>
        <dbReference type="ARBA" id="ARBA00022448"/>
    </source>
</evidence>